<comment type="caution">
    <text evidence="2">The sequence shown here is derived from an EMBL/GenBank/DDBJ whole genome shotgun (WGS) entry which is preliminary data.</text>
</comment>
<proteinExistence type="predicted"/>
<protein>
    <submittedName>
        <fullName evidence="2">Uncharacterized protein</fullName>
    </submittedName>
</protein>
<gene>
    <name evidence="2" type="ORF">BCR34DRAFT_553361</name>
</gene>
<name>A0A1Y2A8C1_9PLEO</name>
<evidence type="ECO:0000256" key="1">
    <source>
        <dbReference type="SAM" id="MobiDB-lite"/>
    </source>
</evidence>
<dbReference type="EMBL" id="MCFA01000005">
    <property type="protein sequence ID" value="ORY18724.1"/>
    <property type="molecule type" value="Genomic_DNA"/>
</dbReference>
<feature type="region of interest" description="Disordered" evidence="1">
    <location>
        <begin position="77"/>
        <end position="154"/>
    </location>
</feature>
<evidence type="ECO:0000313" key="3">
    <source>
        <dbReference type="Proteomes" id="UP000193144"/>
    </source>
</evidence>
<reference evidence="2 3" key="1">
    <citation type="submission" date="2016-07" db="EMBL/GenBank/DDBJ databases">
        <title>Pervasive Adenine N6-methylation of Active Genes in Fungi.</title>
        <authorList>
            <consortium name="DOE Joint Genome Institute"/>
            <person name="Mondo S.J."/>
            <person name="Dannebaum R.O."/>
            <person name="Kuo R.C."/>
            <person name="Labutti K."/>
            <person name="Haridas S."/>
            <person name="Kuo A."/>
            <person name="Salamov A."/>
            <person name="Ahrendt S.R."/>
            <person name="Lipzen A."/>
            <person name="Sullivan W."/>
            <person name="Andreopoulos W.B."/>
            <person name="Clum A."/>
            <person name="Lindquist E."/>
            <person name="Daum C."/>
            <person name="Ramamoorthy G.K."/>
            <person name="Gryganskyi A."/>
            <person name="Culley D."/>
            <person name="Magnuson J.K."/>
            <person name="James T.Y."/>
            <person name="O'Malley M.A."/>
            <person name="Stajich J.E."/>
            <person name="Spatafora J.W."/>
            <person name="Visel A."/>
            <person name="Grigoriev I.V."/>
        </authorList>
    </citation>
    <scope>NUCLEOTIDE SEQUENCE [LARGE SCALE GENOMIC DNA]</scope>
    <source>
        <strain evidence="2 3">CBS 115471</strain>
    </source>
</reference>
<dbReference type="Proteomes" id="UP000193144">
    <property type="component" value="Unassembled WGS sequence"/>
</dbReference>
<sequence>MATSESDNHAIYKLIEEYEANRINYAEHVRNLPEPPTEEEKPKSEPSPKLPPIKEILELSFDDLIALEARTQNKLKSVKMPVHPAEENTTGSITDQVAKDSNDSTASDHSLHDVATGVGAQAHKAAPGPVVSESIGKPEGSKEDRQKRAAELNK</sequence>
<keyword evidence="3" id="KW-1185">Reference proteome</keyword>
<feature type="compositionally biased region" description="Basic and acidic residues" evidence="1">
    <location>
        <begin position="139"/>
        <end position="154"/>
    </location>
</feature>
<evidence type="ECO:0000313" key="2">
    <source>
        <dbReference type="EMBL" id="ORY18724.1"/>
    </source>
</evidence>
<dbReference type="OrthoDB" id="2532734at2759"/>
<organism evidence="2 3">
    <name type="scientific">Clohesyomyces aquaticus</name>
    <dbReference type="NCBI Taxonomy" id="1231657"/>
    <lineage>
        <taxon>Eukaryota</taxon>
        <taxon>Fungi</taxon>
        <taxon>Dikarya</taxon>
        <taxon>Ascomycota</taxon>
        <taxon>Pezizomycotina</taxon>
        <taxon>Dothideomycetes</taxon>
        <taxon>Pleosporomycetidae</taxon>
        <taxon>Pleosporales</taxon>
        <taxon>Lindgomycetaceae</taxon>
        <taxon>Clohesyomyces</taxon>
    </lineage>
</organism>
<feature type="region of interest" description="Disordered" evidence="1">
    <location>
        <begin position="26"/>
        <end position="53"/>
    </location>
</feature>
<dbReference type="AlphaFoldDB" id="A0A1Y2A8C1"/>
<accession>A0A1Y2A8C1</accession>